<accession>A0A1X6XEI9</accession>
<dbReference type="PANTHER" id="PTHR42953:SF1">
    <property type="entry name" value="METAL-BINDING PROTEIN HI_0362-RELATED"/>
    <property type="match status" value="1"/>
</dbReference>
<dbReference type="Proteomes" id="UP000196581">
    <property type="component" value="Unassembled WGS sequence"/>
</dbReference>
<proteinExistence type="predicted"/>
<evidence type="ECO:0000256" key="3">
    <source>
        <dbReference type="ARBA" id="ARBA00022723"/>
    </source>
</evidence>
<dbReference type="AlphaFoldDB" id="A0A1X6XEI9"/>
<evidence type="ECO:0000256" key="2">
    <source>
        <dbReference type="ARBA" id="ARBA00022448"/>
    </source>
</evidence>
<dbReference type="GO" id="GO:0046872">
    <property type="term" value="F:metal ion binding"/>
    <property type="evidence" value="ECO:0007669"/>
    <property type="project" value="UniProtKB-KW"/>
</dbReference>
<name>A0A1X6XEI9_9MICO</name>
<dbReference type="PROSITE" id="PS51257">
    <property type="entry name" value="PROKAR_LIPOPROTEIN"/>
    <property type="match status" value="1"/>
</dbReference>
<keyword evidence="8" id="KW-1185">Reference proteome</keyword>
<feature type="compositionally biased region" description="Basic and acidic residues" evidence="5">
    <location>
        <begin position="130"/>
        <end position="140"/>
    </location>
</feature>
<dbReference type="Pfam" id="PF01297">
    <property type="entry name" value="ZnuA"/>
    <property type="match status" value="1"/>
</dbReference>
<gene>
    <name evidence="7" type="ORF">FM105_07210</name>
</gene>
<dbReference type="RefSeq" id="WP_087006732.1">
    <property type="nucleotide sequence ID" value="NZ_FWFF01000012.1"/>
</dbReference>
<feature type="signal peptide" evidence="6">
    <location>
        <begin position="1"/>
        <end position="19"/>
    </location>
</feature>
<dbReference type="GO" id="GO:0030313">
    <property type="term" value="C:cell envelope"/>
    <property type="evidence" value="ECO:0007669"/>
    <property type="project" value="UniProtKB-SubCell"/>
</dbReference>
<evidence type="ECO:0000256" key="5">
    <source>
        <dbReference type="SAM" id="MobiDB-lite"/>
    </source>
</evidence>
<sequence>MRRPPVLLALLSASGLVLAGCGGDSDAASSDGGTTVVTSTNVYASLVEAVAGDAVDVIPIIDDAAQDPHEYEATARDQLELSRADVIVMNGGGYDSFMTTMLEAIDEEPDVIDAVAASDLPGAEEAAANGHDHDHAHDHEEEPDDDSGDHADGAHGGDAHDEEGHDHAHDHGSFNEHVWYSVPTMIAVVDEIESHLAETTPDSAEALTANADEVRGQLTELDDRISDLAASHDGENAAVTEPVALRLFDDLGLTNVVPDQFVSAVEMGSEVSPIAVQEATEALDDDVRVFAYNTQTSGPAAEELRGQADGLGIPVVEVTETMPEGTDYVTWMTETVDAVEQAIA</sequence>
<keyword evidence="4 6" id="KW-0732">Signal</keyword>
<dbReference type="InterPro" id="IPR006127">
    <property type="entry name" value="ZnuA-like"/>
</dbReference>
<reference evidence="8" key="1">
    <citation type="submission" date="2017-02" db="EMBL/GenBank/DDBJ databases">
        <authorList>
            <person name="Dridi B."/>
        </authorList>
    </citation>
    <scope>NUCLEOTIDE SEQUENCE [LARGE SCALE GENOMIC DNA]</scope>
    <source>
        <strain evidence="8">B Co 03.10</strain>
    </source>
</reference>
<dbReference type="SUPFAM" id="SSF53807">
    <property type="entry name" value="Helical backbone' metal receptor"/>
    <property type="match status" value="1"/>
</dbReference>
<feature type="compositionally biased region" description="Basic and acidic residues" evidence="5">
    <location>
        <begin position="148"/>
        <end position="172"/>
    </location>
</feature>
<evidence type="ECO:0000256" key="1">
    <source>
        <dbReference type="ARBA" id="ARBA00004196"/>
    </source>
</evidence>
<keyword evidence="3" id="KW-0479">Metal-binding</keyword>
<organism evidence="7 8">
    <name type="scientific">Brevibacterium yomogidense</name>
    <dbReference type="NCBI Taxonomy" id="946573"/>
    <lineage>
        <taxon>Bacteria</taxon>
        <taxon>Bacillati</taxon>
        <taxon>Actinomycetota</taxon>
        <taxon>Actinomycetes</taxon>
        <taxon>Micrococcales</taxon>
        <taxon>Brevibacteriaceae</taxon>
        <taxon>Brevibacterium</taxon>
    </lineage>
</organism>
<keyword evidence="2" id="KW-0813">Transport</keyword>
<dbReference type="InterPro" id="IPR050492">
    <property type="entry name" value="Bact_metal-bind_prot9"/>
</dbReference>
<dbReference type="GO" id="GO:0030001">
    <property type="term" value="P:metal ion transport"/>
    <property type="evidence" value="ECO:0007669"/>
    <property type="project" value="InterPro"/>
</dbReference>
<dbReference type="PANTHER" id="PTHR42953">
    <property type="entry name" value="HIGH-AFFINITY ZINC UPTAKE SYSTEM PROTEIN ZNUA-RELATED"/>
    <property type="match status" value="1"/>
</dbReference>
<protein>
    <submittedName>
        <fullName evidence="7">Zinc ABC transporter, periplasmic-binding protein ZnuA</fullName>
    </submittedName>
</protein>
<dbReference type="EMBL" id="FWFF01000012">
    <property type="protein sequence ID" value="SLM97513.1"/>
    <property type="molecule type" value="Genomic_DNA"/>
</dbReference>
<comment type="subcellular location">
    <subcellularLocation>
        <location evidence="1">Cell envelope</location>
    </subcellularLocation>
</comment>
<evidence type="ECO:0000256" key="6">
    <source>
        <dbReference type="SAM" id="SignalP"/>
    </source>
</evidence>
<evidence type="ECO:0000313" key="8">
    <source>
        <dbReference type="Proteomes" id="UP000196581"/>
    </source>
</evidence>
<feature type="chain" id="PRO_5039105609" evidence="6">
    <location>
        <begin position="20"/>
        <end position="344"/>
    </location>
</feature>
<feature type="region of interest" description="Disordered" evidence="5">
    <location>
        <begin position="125"/>
        <end position="172"/>
    </location>
</feature>
<dbReference type="Gene3D" id="3.40.50.1980">
    <property type="entry name" value="Nitrogenase molybdenum iron protein domain"/>
    <property type="match status" value="1"/>
</dbReference>
<evidence type="ECO:0000256" key="4">
    <source>
        <dbReference type="ARBA" id="ARBA00022729"/>
    </source>
</evidence>
<evidence type="ECO:0000313" key="7">
    <source>
        <dbReference type="EMBL" id="SLM97513.1"/>
    </source>
</evidence>